<reference evidence="12 13" key="1">
    <citation type="submission" date="2017-10" db="EMBL/GenBank/DDBJ databases">
        <title>The draft genome sequence of Lewinella marina KCTC 32374.</title>
        <authorList>
            <person name="Wang K."/>
        </authorList>
    </citation>
    <scope>NUCLEOTIDE SEQUENCE [LARGE SCALE GENOMIC DNA]</scope>
    <source>
        <strain evidence="12 13">MKG-38</strain>
    </source>
</reference>
<keyword evidence="13" id="KW-1185">Reference proteome</keyword>
<dbReference type="Pfam" id="PF07715">
    <property type="entry name" value="Plug"/>
    <property type="match status" value="1"/>
</dbReference>
<evidence type="ECO:0000259" key="10">
    <source>
        <dbReference type="Pfam" id="PF07715"/>
    </source>
</evidence>
<evidence type="ECO:0000256" key="2">
    <source>
        <dbReference type="ARBA" id="ARBA00022448"/>
    </source>
</evidence>
<evidence type="ECO:0008006" key="14">
    <source>
        <dbReference type="Google" id="ProtNLM"/>
    </source>
</evidence>
<dbReference type="EMBL" id="PDLO01000005">
    <property type="protein sequence ID" value="PHK98088.1"/>
    <property type="molecule type" value="Genomic_DNA"/>
</dbReference>
<dbReference type="InterPro" id="IPR012910">
    <property type="entry name" value="Plug_dom"/>
</dbReference>
<evidence type="ECO:0000259" key="11">
    <source>
        <dbReference type="Pfam" id="PF14905"/>
    </source>
</evidence>
<evidence type="ECO:0000256" key="7">
    <source>
        <dbReference type="ARBA" id="ARBA00023237"/>
    </source>
</evidence>
<evidence type="ECO:0000256" key="4">
    <source>
        <dbReference type="ARBA" id="ARBA00022692"/>
    </source>
</evidence>
<evidence type="ECO:0000256" key="6">
    <source>
        <dbReference type="ARBA" id="ARBA00023136"/>
    </source>
</evidence>
<evidence type="ECO:0000256" key="3">
    <source>
        <dbReference type="ARBA" id="ARBA00022452"/>
    </source>
</evidence>
<dbReference type="InterPro" id="IPR039426">
    <property type="entry name" value="TonB-dep_rcpt-like"/>
</dbReference>
<feature type="domain" description="TonB-dependent receptor plug" evidence="10">
    <location>
        <begin position="143"/>
        <end position="230"/>
    </location>
</feature>
<dbReference type="InterPro" id="IPR041700">
    <property type="entry name" value="OMP_b-brl_3"/>
</dbReference>
<dbReference type="GO" id="GO:0015344">
    <property type="term" value="F:siderophore uptake transmembrane transporter activity"/>
    <property type="evidence" value="ECO:0007669"/>
    <property type="project" value="TreeGrafter"/>
</dbReference>
<keyword evidence="7 8" id="KW-0998">Cell outer membrane</keyword>
<dbReference type="InterPro" id="IPR036942">
    <property type="entry name" value="Beta-barrel_TonB_sf"/>
</dbReference>
<keyword evidence="4 8" id="KW-0812">Transmembrane</keyword>
<sequence length="820" mass="89599">MRNFPLLLLCLLGAATLIGQRPVTPGIKGSIRGIIVDASSSTPVEYATIVLLSADGSKQITGTISEASGAFRIADVAAGSYQLQVSFIGYEAQTLPEVTNTSKNPDLDLGTIALGTDAIMLEGVEVIGEAALIENRIDKLVYNAEKDATNSGGDASDVLRKVPLLSVDLEGNVSLRGSSNLRILVNGRPSTIFATSVADALKSIPSDQIKSVEVITTPSARYDGEGSGGIINIITKKKDAQGFTGTVNSSVGTRQNNAGLNLNALMGRFGVNGGVNGFWSWKRDAELTFLRTDLLDGQPIRSLAQSGTNGTKILGLNGNIGAFYDFNAYNSLNLSGRYNRFSRSNDGTTLGLIDNFGSSENVSFDRFNDSGNDNSGFDATLDYRRTFAEEEGREVVLAFQVSGQDSRTDNTVDQNGGLPIYQRDLINSNEGTNLEYTGQLDYIHPWSERVKMETGVKAVLRRIDSDYRTQVKDNDEGQFRDDPNLTDLFLYDQDVYAAYLSFNFNLGDKWGLVAGARYESTEIGGDFHSENPSFQNSYSNFLPSIILSWKLSPFSNLKASYLERIQRPSLYYVNPFTSISDPNSLQIGNPDLMPELVNQYEVAYNTYIKGVVLNASIYLRQTNDLIESYLQVGDDGIASTTTFLNIGSSDTYGANVFTSFTLFKKLQLRGSLNYGRYNGTGIVRGEELQRSADVISGNAGGSYSFTDKLRLDFFAFGRGPQQTLQGNTPGFSMFGVGANWEISERTAVGIRIIEPFSENKVFGSNLSGPDFNQTSEFILPFRSFGINLTHKFGAIDFKAQNRRPRVSNEDQKEGGDNQQY</sequence>
<dbReference type="PANTHER" id="PTHR30069">
    <property type="entry name" value="TONB-DEPENDENT OUTER MEMBRANE RECEPTOR"/>
    <property type="match status" value="1"/>
</dbReference>
<proteinExistence type="inferred from homology"/>
<evidence type="ECO:0000256" key="1">
    <source>
        <dbReference type="ARBA" id="ARBA00004571"/>
    </source>
</evidence>
<accession>A0A2G0CDN4</accession>
<dbReference type="PROSITE" id="PS52016">
    <property type="entry name" value="TONB_DEPENDENT_REC_3"/>
    <property type="match status" value="1"/>
</dbReference>
<gene>
    <name evidence="12" type="ORF">CGL56_12935</name>
</gene>
<dbReference type="Gene3D" id="2.60.40.1120">
    <property type="entry name" value="Carboxypeptidase-like, regulatory domain"/>
    <property type="match status" value="1"/>
</dbReference>
<organism evidence="12 13">
    <name type="scientific">Neolewinella marina</name>
    <dbReference type="NCBI Taxonomy" id="438751"/>
    <lineage>
        <taxon>Bacteria</taxon>
        <taxon>Pseudomonadati</taxon>
        <taxon>Bacteroidota</taxon>
        <taxon>Saprospiria</taxon>
        <taxon>Saprospirales</taxon>
        <taxon>Lewinellaceae</taxon>
        <taxon>Neolewinella</taxon>
    </lineage>
</organism>
<name>A0A2G0CDN4_9BACT</name>
<comment type="similarity">
    <text evidence="8">Belongs to the TonB-dependent receptor family.</text>
</comment>
<dbReference type="Pfam" id="PF14905">
    <property type="entry name" value="OMP_b-brl_3"/>
    <property type="match status" value="1"/>
</dbReference>
<feature type="region of interest" description="Disordered" evidence="9">
    <location>
        <begin position="800"/>
        <end position="820"/>
    </location>
</feature>
<evidence type="ECO:0000256" key="9">
    <source>
        <dbReference type="SAM" id="MobiDB-lite"/>
    </source>
</evidence>
<dbReference type="AlphaFoldDB" id="A0A2G0CDN4"/>
<dbReference type="SUPFAM" id="SSF49464">
    <property type="entry name" value="Carboxypeptidase regulatory domain-like"/>
    <property type="match status" value="1"/>
</dbReference>
<dbReference type="GO" id="GO:0044718">
    <property type="term" value="P:siderophore transmembrane transport"/>
    <property type="evidence" value="ECO:0007669"/>
    <property type="project" value="TreeGrafter"/>
</dbReference>
<feature type="domain" description="Outer membrane protein beta-barrel" evidence="11">
    <location>
        <begin position="390"/>
        <end position="789"/>
    </location>
</feature>
<keyword evidence="5" id="KW-0732">Signal</keyword>
<comment type="subcellular location">
    <subcellularLocation>
        <location evidence="1 8">Cell outer membrane</location>
        <topology evidence="1 8">Multi-pass membrane protein</topology>
    </subcellularLocation>
</comment>
<dbReference type="Gene3D" id="2.170.130.10">
    <property type="entry name" value="TonB-dependent receptor, plug domain"/>
    <property type="match status" value="1"/>
</dbReference>
<dbReference type="InterPro" id="IPR008969">
    <property type="entry name" value="CarboxyPept-like_regulatory"/>
</dbReference>
<dbReference type="InterPro" id="IPR037066">
    <property type="entry name" value="Plug_dom_sf"/>
</dbReference>
<dbReference type="Proteomes" id="UP000226437">
    <property type="component" value="Unassembled WGS sequence"/>
</dbReference>
<evidence type="ECO:0000256" key="5">
    <source>
        <dbReference type="ARBA" id="ARBA00022729"/>
    </source>
</evidence>
<comment type="caution">
    <text evidence="12">The sequence shown here is derived from an EMBL/GenBank/DDBJ whole genome shotgun (WGS) entry which is preliminary data.</text>
</comment>
<dbReference type="SUPFAM" id="SSF56935">
    <property type="entry name" value="Porins"/>
    <property type="match status" value="1"/>
</dbReference>
<feature type="compositionally biased region" description="Basic and acidic residues" evidence="9">
    <location>
        <begin position="806"/>
        <end position="820"/>
    </location>
</feature>
<dbReference type="OrthoDB" id="905812at2"/>
<dbReference type="RefSeq" id="WP_099106986.1">
    <property type="nucleotide sequence ID" value="NZ_JAATJF010000002.1"/>
</dbReference>
<protein>
    <recommendedName>
        <fullName evidence="14">TonB-dependent receptor</fullName>
    </recommendedName>
</protein>
<evidence type="ECO:0000313" key="12">
    <source>
        <dbReference type="EMBL" id="PHK98088.1"/>
    </source>
</evidence>
<keyword evidence="6 8" id="KW-0472">Membrane</keyword>
<dbReference type="PANTHER" id="PTHR30069:SF29">
    <property type="entry name" value="HEMOGLOBIN AND HEMOGLOBIN-HAPTOGLOBIN-BINDING PROTEIN 1-RELATED"/>
    <property type="match status" value="1"/>
</dbReference>
<dbReference type="Pfam" id="PF13620">
    <property type="entry name" value="CarboxypepD_reg"/>
    <property type="match status" value="1"/>
</dbReference>
<evidence type="ECO:0000313" key="13">
    <source>
        <dbReference type="Proteomes" id="UP000226437"/>
    </source>
</evidence>
<dbReference type="Gene3D" id="2.40.170.20">
    <property type="entry name" value="TonB-dependent receptor, beta-barrel domain"/>
    <property type="match status" value="1"/>
</dbReference>
<keyword evidence="3 8" id="KW-1134">Transmembrane beta strand</keyword>
<dbReference type="GO" id="GO:0009279">
    <property type="term" value="C:cell outer membrane"/>
    <property type="evidence" value="ECO:0007669"/>
    <property type="project" value="UniProtKB-SubCell"/>
</dbReference>
<evidence type="ECO:0000256" key="8">
    <source>
        <dbReference type="PROSITE-ProRule" id="PRU01360"/>
    </source>
</evidence>
<keyword evidence="2 8" id="KW-0813">Transport</keyword>